<organism evidence="12 13">
    <name type="scientific">Arachnia propionica</name>
    <dbReference type="NCBI Taxonomy" id="1750"/>
    <lineage>
        <taxon>Bacteria</taxon>
        <taxon>Bacillati</taxon>
        <taxon>Actinomycetota</taxon>
        <taxon>Actinomycetes</taxon>
        <taxon>Propionibacteriales</taxon>
        <taxon>Propionibacteriaceae</taxon>
        <taxon>Arachnia</taxon>
    </lineage>
</organism>
<evidence type="ECO:0000256" key="1">
    <source>
        <dbReference type="ARBA" id="ARBA00000439"/>
    </source>
</evidence>
<protein>
    <recommendedName>
        <fullName evidence="4 10">4-alpha-glucanotransferase</fullName>
        <ecNumber evidence="3 10">2.4.1.25</ecNumber>
    </recommendedName>
    <alternativeName>
        <fullName evidence="8 10">Amylomaltase</fullName>
    </alternativeName>
    <alternativeName>
        <fullName evidence="9 10">Disproportionating enzyme</fullName>
    </alternativeName>
</protein>
<evidence type="ECO:0000256" key="7">
    <source>
        <dbReference type="ARBA" id="ARBA00023277"/>
    </source>
</evidence>
<keyword evidence="7 10" id="KW-0119">Carbohydrate metabolism</keyword>
<dbReference type="EMBL" id="LR134406">
    <property type="protein sequence ID" value="VEH69648.1"/>
    <property type="molecule type" value="Genomic_DNA"/>
</dbReference>
<dbReference type="InterPro" id="IPR003385">
    <property type="entry name" value="Glyco_hydro_77"/>
</dbReference>
<sequence length="707" mass="79096">MSHLTAELDELAERLGIAREFWDWKGNHTLISEATVIAVLRAMGVEADTPEERRDALARLDEQHWRRVLPPCTVVEEGETVRIDVHVPAGSPVSLDVVLENGERRPATQVDNWTPDREVAGQLRGEASFEMTDLPLGYHRVEATSSEGTASAALVVTPGFVGFPPGMRNDRVWGYAVQLYSVTSKRSWGFGDLTDLADLVAWAGNEQQAGFVLVNPLHAAQVTSPIEPSPYLPSSRRFLSPLYIRPETVPEYANLPQPMRRRIRKLRKSVRGNGKVIDRDTVWKGKREALWELFRAGRRPARQLSFDGFRRRGGSALRDFAVWSALSEIHGTDWRQWPEELRDPRSTAAEEFAAAQAERVEFFEWLQWTAQQQLSAAQTAAEEAGMGIGVLADLAVGVGKTSAETWLMGDVYAPGITVGAPPDQYNQGGQDWGQPPWNPLKLEELEYEPFRAMVRAALNRVGGLRIDHIIGLFRLWWVPDGLGPSAGTYVRYNHEALIGILALEAYRAQALVVGEDLGTVEPWVREYLSRRGLLGTAILWWEYGTDGQVLPPEKWREYCMASVTTHDLPPTLGYLESGHVRLREQLGLLLEPVEQELAVAERERDMWVERLIAFGLLDEALAGDHVEVMLAMHRYLRLTNSKVLVASLADAAGEKRAQNQPGTMNEYPNWRVPLADSGGKSLKLEDLFTADLPRRVADVMNGDRQDS</sequence>
<dbReference type="GeneID" id="64406401"/>
<evidence type="ECO:0000256" key="3">
    <source>
        <dbReference type="ARBA" id="ARBA00012560"/>
    </source>
</evidence>
<evidence type="ECO:0000313" key="12">
    <source>
        <dbReference type="EMBL" id="VEH69648.1"/>
    </source>
</evidence>
<evidence type="ECO:0000256" key="9">
    <source>
        <dbReference type="ARBA" id="ARBA00031501"/>
    </source>
</evidence>
<dbReference type="RefSeq" id="WP_061787756.1">
    <property type="nucleotide sequence ID" value="NZ_LR134406.1"/>
</dbReference>
<gene>
    <name evidence="12" type="primary">malQ</name>
    <name evidence="12" type="ORF">NCTC12967_00921</name>
</gene>
<evidence type="ECO:0000313" key="13">
    <source>
        <dbReference type="Proteomes" id="UP000273044"/>
    </source>
</evidence>
<dbReference type="InterPro" id="IPR048458">
    <property type="entry name" value="MalQ_N"/>
</dbReference>
<dbReference type="AlphaFoldDB" id="A0A448MWW6"/>
<evidence type="ECO:0000256" key="4">
    <source>
        <dbReference type="ARBA" id="ARBA00020295"/>
    </source>
</evidence>
<dbReference type="Pfam" id="PF21226">
    <property type="entry name" value="MalQ_N"/>
    <property type="match status" value="1"/>
</dbReference>
<evidence type="ECO:0000256" key="6">
    <source>
        <dbReference type="ARBA" id="ARBA00022679"/>
    </source>
</evidence>
<dbReference type="SUPFAM" id="SSF51445">
    <property type="entry name" value="(Trans)glycosidases"/>
    <property type="match status" value="1"/>
</dbReference>
<dbReference type="Gene3D" id="3.20.20.80">
    <property type="entry name" value="Glycosidases"/>
    <property type="match status" value="1"/>
</dbReference>
<name>A0A448MWW6_9ACTN</name>
<dbReference type="NCBIfam" id="TIGR00217">
    <property type="entry name" value="malQ"/>
    <property type="match status" value="1"/>
</dbReference>
<accession>A0A448MWW6</accession>
<evidence type="ECO:0000256" key="10">
    <source>
        <dbReference type="RuleBase" id="RU361207"/>
    </source>
</evidence>
<evidence type="ECO:0000259" key="11">
    <source>
        <dbReference type="Pfam" id="PF21226"/>
    </source>
</evidence>
<dbReference type="Proteomes" id="UP000273044">
    <property type="component" value="Chromosome"/>
</dbReference>
<evidence type="ECO:0000256" key="5">
    <source>
        <dbReference type="ARBA" id="ARBA00022676"/>
    </source>
</evidence>
<dbReference type="PANTHER" id="PTHR32438:SF5">
    <property type="entry name" value="4-ALPHA-GLUCANOTRANSFERASE DPE1, CHLOROPLASTIC_AMYLOPLASTIC"/>
    <property type="match status" value="1"/>
</dbReference>
<evidence type="ECO:0000256" key="2">
    <source>
        <dbReference type="ARBA" id="ARBA00005684"/>
    </source>
</evidence>
<dbReference type="EC" id="2.4.1.25" evidence="3 10"/>
<reference evidence="12 13" key="1">
    <citation type="submission" date="2018-12" db="EMBL/GenBank/DDBJ databases">
        <authorList>
            <consortium name="Pathogen Informatics"/>
        </authorList>
    </citation>
    <scope>NUCLEOTIDE SEQUENCE [LARGE SCALE GENOMIC DNA]</scope>
    <source>
        <strain evidence="12 13">NCTC12967</strain>
    </source>
</reference>
<feature type="domain" description="MalQ N-terminal beta-sandwich" evidence="11">
    <location>
        <begin position="69"/>
        <end position="158"/>
    </location>
</feature>
<dbReference type="PANTHER" id="PTHR32438">
    <property type="entry name" value="4-ALPHA-GLUCANOTRANSFERASE DPE1, CHLOROPLASTIC/AMYLOPLASTIC"/>
    <property type="match status" value="1"/>
</dbReference>
<dbReference type="Pfam" id="PF02446">
    <property type="entry name" value="Glyco_hydro_77"/>
    <property type="match status" value="1"/>
</dbReference>
<proteinExistence type="inferred from homology"/>
<evidence type="ECO:0000256" key="8">
    <source>
        <dbReference type="ARBA" id="ARBA00031423"/>
    </source>
</evidence>
<comment type="similarity">
    <text evidence="2 10">Belongs to the disproportionating enzyme family.</text>
</comment>
<keyword evidence="6 10" id="KW-0808">Transferase</keyword>
<keyword evidence="5 10" id="KW-0328">Glycosyltransferase</keyword>
<dbReference type="GO" id="GO:0004134">
    <property type="term" value="F:4-alpha-glucanotransferase activity"/>
    <property type="evidence" value="ECO:0007669"/>
    <property type="project" value="UniProtKB-EC"/>
</dbReference>
<dbReference type="GO" id="GO:0005975">
    <property type="term" value="P:carbohydrate metabolic process"/>
    <property type="evidence" value="ECO:0007669"/>
    <property type="project" value="InterPro"/>
</dbReference>
<dbReference type="InterPro" id="IPR017853">
    <property type="entry name" value="GH"/>
</dbReference>
<comment type="catalytic activity">
    <reaction evidence="1 10">
        <text>Transfers a segment of a (1-&gt;4)-alpha-D-glucan to a new position in an acceptor, which may be glucose or a (1-&gt;4)-alpha-D-glucan.</text>
        <dbReference type="EC" id="2.4.1.25"/>
    </reaction>
</comment>
<keyword evidence="13" id="KW-1185">Reference proteome</keyword>